<dbReference type="GO" id="GO:0005507">
    <property type="term" value="F:copper ion binding"/>
    <property type="evidence" value="ECO:0007669"/>
    <property type="project" value="TreeGrafter"/>
</dbReference>
<comment type="similarity">
    <text evidence="1">Belongs to the CutA family.</text>
</comment>
<sequence>MKEELCIVLTTTDCQKTVQTIIETALQRELAACIQTLPIQSSYKWEGKLHQDSETLLIFKTKKVCYKKLEDLISSLHNYKVPEVIQLSITEGFNPYLTWLKESTRC</sequence>
<dbReference type="InterPro" id="IPR011322">
    <property type="entry name" value="N-reg_PII-like_a/b"/>
</dbReference>
<accession>A0A6L8LW42</accession>
<gene>
    <name evidence="2" type="ORF">GTG28_13975</name>
</gene>
<dbReference type="GO" id="GO:0010038">
    <property type="term" value="P:response to metal ion"/>
    <property type="evidence" value="ECO:0007669"/>
    <property type="project" value="InterPro"/>
</dbReference>
<organism evidence="2 3">
    <name type="scientific">Vibrio tetraodonis subsp. pristinus</name>
    <dbReference type="NCBI Taxonomy" id="2695891"/>
    <lineage>
        <taxon>Bacteria</taxon>
        <taxon>Pseudomonadati</taxon>
        <taxon>Pseudomonadota</taxon>
        <taxon>Gammaproteobacteria</taxon>
        <taxon>Vibrionales</taxon>
        <taxon>Vibrionaceae</taxon>
        <taxon>Vibrio</taxon>
    </lineage>
</organism>
<reference evidence="2 3" key="1">
    <citation type="submission" date="2020-01" db="EMBL/GenBank/DDBJ databases">
        <title>Draft Genome Sequence of Vibrio sp. strain OCN044, Isolated from a Healthy Coral at Palmyra Atoll.</title>
        <authorList>
            <person name="Videau P."/>
            <person name="Loughran R."/>
            <person name="Esquivel A."/>
            <person name="Deadmond M."/>
            <person name="Paddock B.E."/>
            <person name="Saw J.H."/>
            <person name="Ushijima B."/>
        </authorList>
    </citation>
    <scope>NUCLEOTIDE SEQUENCE [LARGE SCALE GENOMIC DNA]</scope>
    <source>
        <strain evidence="2 3">OCN044</strain>
    </source>
</reference>
<dbReference type="Pfam" id="PF03091">
    <property type="entry name" value="CutA1"/>
    <property type="match status" value="1"/>
</dbReference>
<dbReference type="AlphaFoldDB" id="A0A6L8LW42"/>
<dbReference type="InterPro" id="IPR015867">
    <property type="entry name" value="N-reg_PII/ATP_PRibTrfase_C"/>
</dbReference>
<dbReference type="SUPFAM" id="SSF54913">
    <property type="entry name" value="GlnB-like"/>
    <property type="match status" value="1"/>
</dbReference>
<dbReference type="Gene3D" id="3.30.70.120">
    <property type="match status" value="1"/>
</dbReference>
<keyword evidence="3" id="KW-1185">Reference proteome</keyword>
<protein>
    <submittedName>
        <fullName evidence="2">Divalent cation tolerance protein CutA</fullName>
    </submittedName>
</protein>
<dbReference type="InterPro" id="IPR004323">
    <property type="entry name" value="Ion_tolerance_CutA"/>
</dbReference>
<dbReference type="PANTHER" id="PTHR23419">
    <property type="entry name" value="DIVALENT CATION TOLERANCE CUTA-RELATED"/>
    <property type="match status" value="1"/>
</dbReference>
<dbReference type="PANTHER" id="PTHR23419:SF8">
    <property type="entry name" value="FI09726P"/>
    <property type="match status" value="1"/>
</dbReference>
<evidence type="ECO:0000313" key="3">
    <source>
        <dbReference type="Proteomes" id="UP000478571"/>
    </source>
</evidence>
<dbReference type="RefSeq" id="WP_160931001.1">
    <property type="nucleotide sequence ID" value="NZ_WWEU01000004.1"/>
</dbReference>
<dbReference type="Proteomes" id="UP000478571">
    <property type="component" value="Unassembled WGS sequence"/>
</dbReference>
<evidence type="ECO:0000313" key="2">
    <source>
        <dbReference type="EMBL" id="MYM60337.1"/>
    </source>
</evidence>
<proteinExistence type="inferred from homology"/>
<name>A0A6L8LW42_9VIBR</name>
<evidence type="ECO:0000256" key="1">
    <source>
        <dbReference type="ARBA" id="ARBA00010169"/>
    </source>
</evidence>
<comment type="caution">
    <text evidence="2">The sequence shown here is derived from an EMBL/GenBank/DDBJ whole genome shotgun (WGS) entry which is preliminary data.</text>
</comment>
<dbReference type="EMBL" id="WWEU01000004">
    <property type="protein sequence ID" value="MYM60337.1"/>
    <property type="molecule type" value="Genomic_DNA"/>
</dbReference>